<evidence type="ECO:0000256" key="1">
    <source>
        <dbReference type="SAM" id="MobiDB-lite"/>
    </source>
</evidence>
<feature type="non-terminal residue" evidence="4">
    <location>
        <position position="167"/>
    </location>
</feature>
<evidence type="ECO:0000259" key="3">
    <source>
        <dbReference type="PROSITE" id="PS50245"/>
    </source>
</evidence>
<dbReference type="InterPro" id="IPR036859">
    <property type="entry name" value="CAP-Gly_dom_sf"/>
</dbReference>
<sequence>MTEFKLKVGTRVEVIGKDSIGTVAFIGPTQFSTGKWVGVVLDEPKGKNNGTVQGKRYFTCDENFGIFVRPTQLKLLDGPNEASLMSSSVLSESSAISDTGSTQSGPKSAKPPSRSGSSSSLSSVNKVPTPSKGKSVINLHLIRILCSVRFSIVFLILLLCIEVLLTW</sequence>
<keyword evidence="2" id="KW-0472">Membrane</keyword>
<dbReference type="PANTHER" id="PTHR18916">
    <property type="entry name" value="DYNACTIN 1-RELATED MICROTUBULE-BINDING"/>
    <property type="match status" value="1"/>
</dbReference>
<dbReference type="EMBL" id="KV896624">
    <property type="protein sequence ID" value="OON16744.1"/>
    <property type="molecule type" value="Genomic_DNA"/>
</dbReference>
<evidence type="ECO:0000256" key="2">
    <source>
        <dbReference type="SAM" id="Phobius"/>
    </source>
</evidence>
<dbReference type="Gene3D" id="2.30.30.190">
    <property type="entry name" value="CAP Gly-rich-like domain"/>
    <property type="match status" value="1"/>
</dbReference>
<feature type="transmembrane region" description="Helical" evidence="2">
    <location>
        <begin position="141"/>
        <end position="165"/>
    </location>
</feature>
<dbReference type="Pfam" id="PF01302">
    <property type="entry name" value="CAP_GLY"/>
    <property type="match status" value="1"/>
</dbReference>
<dbReference type="PROSITE" id="PS50245">
    <property type="entry name" value="CAP_GLY_2"/>
    <property type="match status" value="1"/>
</dbReference>
<dbReference type="AlphaFoldDB" id="A0A1S8WQN6"/>
<accession>A0A1S8WQN6</accession>
<dbReference type="SMART" id="SM01052">
    <property type="entry name" value="CAP_GLY"/>
    <property type="match status" value="1"/>
</dbReference>
<reference evidence="4 5" key="1">
    <citation type="submission" date="2015-03" db="EMBL/GenBank/DDBJ databases">
        <title>Draft genome of the nematode, Opisthorchis viverrini.</title>
        <authorList>
            <person name="Mitreva M."/>
        </authorList>
    </citation>
    <scope>NUCLEOTIDE SEQUENCE [LARGE SCALE GENOMIC DNA]</scope>
    <source>
        <strain evidence="4">Khon Kaen</strain>
    </source>
</reference>
<dbReference type="PROSITE" id="PS00845">
    <property type="entry name" value="CAP_GLY_1"/>
    <property type="match status" value="1"/>
</dbReference>
<feature type="compositionally biased region" description="Low complexity" evidence="1">
    <location>
        <begin position="104"/>
        <end position="123"/>
    </location>
</feature>
<protein>
    <submittedName>
        <fullName evidence="4">CAP-Gly domain protein</fullName>
    </submittedName>
</protein>
<evidence type="ECO:0000313" key="5">
    <source>
        <dbReference type="Proteomes" id="UP000243686"/>
    </source>
</evidence>
<dbReference type="Proteomes" id="UP000243686">
    <property type="component" value="Unassembled WGS sequence"/>
</dbReference>
<keyword evidence="2" id="KW-0812">Transmembrane</keyword>
<organism evidence="4 5">
    <name type="scientific">Opisthorchis viverrini</name>
    <name type="common">Southeast Asian liver fluke</name>
    <dbReference type="NCBI Taxonomy" id="6198"/>
    <lineage>
        <taxon>Eukaryota</taxon>
        <taxon>Metazoa</taxon>
        <taxon>Spiralia</taxon>
        <taxon>Lophotrochozoa</taxon>
        <taxon>Platyhelminthes</taxon>
        <taxon>Trematoda</taxon>
        <taxon>Digenea</taxon>
        <taxon>Opisthorchiida</taxon>
        <taxon>Opisthorchiata</taxon>
        <taxon>Opisthorchiidae</taxon>
        <taxon>Opisthorchis</taxon>
    </lineage>
</organism>
<proteinExistence type="predicted"/>
<feature type="region of interest" description="Disordered" evidence="1">
    <location>
        <begin position="94"/>
        <end position="131"/>
    </location>
</feature>
<name>A0A1S8WQN6_OPIVI</name>
<gene>
    <name evidence="4" type="ORF">X801_07431</name>
</gene>
<feature type="domain" description="CAP-Gly" evidence="3">
    <location>
        <begin position="27"/>
        <end position="69"/>
    </location>
</feature>
<dbReference type="SUPFAM" id="SSF74924">
    <property type="entry name" value="Cap-Gly domain"/>
    <property type="match status" value="1"/>
</dbReference>
<evidence type="ECO:0000313" key="4">
    <source>
        <dbReference type="EMBL" id="OON16744.1"/>
    </source>
</evidence>
<dbReference type="InterPro" id="IPR000938">
    <property type="entry name" value="CAP-Gly_domain"/>
</dbReference>
<keyword evidence="2" id="KW-1133">Transmembrane helix</keyword>
<keyword evidence="5" id="KW-1185">Reference proteome</keyword>